<gene>
    <name evidence="3" type="ORF">CPELLU_LOCUS14939</name>
</gene>
<dbReference type="AlphaFoldDB" id="A0A9N9IWN6"/>
<dbReference type="PANTHER" id="PTHR46599">
    <property type="entry name" value="PIGGYBAC TRANSPOSABLE ELEMENT-DERIVED PROTEIN 4"/>
    <property type="match status" value="1"/>
</dbReference>
<evidence type="ECO:0000259" key="2">
    <source>
        <dbReference type="Pfam" id="PF13843"/>
    </source>
</evidence>
<sequence>DPKSEDEDNNNDTTDTKCVQKRKRKQAHKLPPPPSNFEPLYWNEDPKLPVHHISKQISLKYFELIKRFLHISLPIHASMLKHYFEKLEPLFSSIHDASKQYYILSSTILVNEMIIRFSGRSVYMVQIKSKPILEGFKIFSLCKAEYTYTFLPTSHVLPNNVTNVNGLNQTGSLVLHLVRQLPCLQFSYDIYMDNYFTSRFSKKLKIDKDIKFDWDICSGVEVDGMKDEDQERQVIDDYNHHMNDIAIINAYLITRNLGSMQVHKHFYNNFVWGLNDFANNGSKVQLRDHSKEKKLQSNSKEKKKPSKVTKHFKLSDLRLALRNHLAV</sequence>
<evidence type="ECO:0000313" key="4">
    <source>
        <dbReference type="Proteomes" id="UP000789759"/>
    </source>
</evidence>
<dbReference type="Proteomes" id="UP000789759">
    <property type="component" value="Unassembled WGS sequence"/>
</dbReference>
<feature type="domain" description="PiggyBac transposable element-derived protein" evidence="2">
    <location>
        <begin position="41"/>
        <end position="198"/>
    </location>
</feature>
<dbReference type="Pfam" id="PF13843">
    <property type="entry name" value="DDE_Tnp_1_7"/>
    <property type="match status" value="1"/>
</dbReference>
<comment type="caution">
    <text evidence="3">The sequence shown here is derived from an EMBL/GenBank/DDBJ whole genome shotgun (WGS) entry which is preliminary data.</text>
</comment>
<feature type="region of interest" description="Disordered" evidence="1">
    <location>
        <begin position="1"/>
        <end position="38"/>
    </location>
</feature>
<feature type="compositionally biased region" description="Acidic residues" evidence="1">
    <location>
        <begin position="1"/>
        <end position="10"/>
    </location>
</feature>
<protein>
    <submittedName>
        <fullName evidence="3">21910_t:CDS:1</fullName>
    </submittedName>
</protein>
<keyword evidence="4" id="KW-1185">Reference proteome</keyword>
<evidence type="ECO:0000313" key="3">
    <source>
        <dbReference type="EMBL" id="CAG8754756.1"/>
    </source>
</evidence>
<organism evidence="3 4">
    <name type="scientific">Cetraspora pellucida</name>
    <dbReference type="NCBI Taxonomy" id="1433469"/>
    <lineage>
        <taxon>Eukaryota</taxon>
        <taxon>Fungi</taxon>
        <taxon>Fungi incertae sedis</taxon>
        <taxon>Mucoromycota</taxon>
        <taxon>Glomeromycotina</taxon>
        <taxon>Glomeromycetes</taxon>
        <taxon>Diversisporales</taxon>
        <taxon>Gigasporaceae</taxon>
        <taxon>Cetraspora</taxon>
    </lineage>
</organism>
<dbReference type="EMBL" id="CAJVQA010018561">
    <property type="protein sequence ID" value="CAG8754756.1"/>
    <property type="molecule type" value="Genomic_DNA"/>
</dbReference>
<dbReference type="OrthoDB" id="2400393at2759"/>
<evidence type="ECO:0000256" key="1">
    <source>
        <dbReference type="SAM" id="MobiDB-lite"/>
    </source>
</evidence>
<dbReference type="PANTHER" id="PTHR46599:SF3">
    <property type="entry name" value="PIGGYBAC TRANSPOSABLE ELEMENT-DERIVED PROTEIN 4"/>
    <property type="match status" value="1"/>
</dbReference>
<proteinExistence type="predicted"/>
<feature type="compositionally biased region" description="Basic residues" evidence="1">
    <location>
        <begin position="19"/>
        <end position="28"/>
    </location>
</feature>
<dbReference type="InterPro" id="IPR029526">
    <property type="entry name" value="PGBD"/>
</dbReference>
<feature type="region of interest" description="Disordered" evidence="1">
    <location>
        <begin position="288"/>
        <end position="309"/>
    </location>
</feature>
<reference evidence="3" key="1">
    <citation type="submission" date="2021-06" db="EMBL/GenBank/DDBJ databases">
        <authorList>
            <person name="Kallberg Y."/>
            <person name="Tangrot J."/>
            <person name="Rosling A."/>
        </authorList>
    </citation>
    <scope>NUCLEOTIDE SEQUENCE</scope>
    <source>
        <strain evidence="3">FL966</strain>
    </source>
</reference>
<feature type="non-terminal residue" evidence="3">
    <location>
        <position position="327"/>
    </location>
</feature>
<accession>A0A9N9IWN6</accession>
<name>A0A9N9IWN6_9GLOM</name>